<dbReference type="STRING" id="1004156.AYP45_00500"/>
<dbReference type="Proteomes" id="UP000189681">
    <property type="component" value="Unassembled WGS sequence"/>
</dbReference>
<accession>A0A1V4AXU7</accession>
<dbReference type="EMBL" id="AYTS01000005">
    <property type="protein sequence ID" value="OOP57948.1"/>
    <property type="molecule type" value="Genomic_DNA"/>
</dbReference>
<protein>
    <submittedName>
        <fullName evidence="1">Uncharacterized protein</fullName>
    </submittedName>
</protein>
<evidence type="ECO:0000313" key="1">
    <source>
        <dbReference type="EMBL" id="OOP57948.1"/>
    </source>
</evidence>
<proteinExistence type="predicted"/>
<comment type="caution">
    <text evidence="1">The sequence shown here is derived from an EMBL/GenBank/DDBJ whole genome shotgun (WGS) entry which is preliminary data.</text>
</comment>
<organism evidence="1 2">
    <name type="scientific">Candidatus Brocadia carolinensis</name>
    <dbReference type="NCBI Taxonomy" id="1004156"/>
    <lineage>
        <taxon>Bacteria</taxon>
        <taxon>Pseudomonadati</taxon>
        <taxon>Planctomycetota</taxon>
        <taxon>Candidatus Brocadiia</taxon>
        <taxon>Candidatus Brocadiales</taxon>
        <taxon>Candidatus Brocadiaceae</taxon>
        <taxon>Candidatus Brocadia</taxon>
    </lineage>
</organism>
<gene>
    <name evidence="1" type="ORF">AYP45_00500</name>
</gene>
<reference evidence="1 2" key="1">
    <citation type="journal article" date="2017" name="Water Res.">
        <title>Discovery and metagenomic analysis of an anammox bacterial enrichment related to Candidatus "Brocadia caroliniensis" in a full-scale glycerol-fed nitritation-denitritation separate centrate treatment process.</title>
        <authorList>
            <person name="Park H."/>
            <person name="Brotto A.C."/>
            <person name="van Loosdrecht M.C."/>
            <person name="Chandran K."/>
        </authorList>
    </citation>
    <scope>NUCLEOTIDE SEQUENCE [LARGE SCALE GENOMIC DNA]</scope>
    <source>
        <strain evidence="1">26THWARD</strain>
    </source>
</reference>
<name>A0A1V4AXU7_9BACT</name>
<evidence type="ECO:0000313" key="2">
    <source>
        <dbReference type="Proteomes" id="UP000189681"/>
    </source>
</evidence>
<dbReference type="AlphaFoldDB" id="A0A1V4AXU7"/>
<sequence length="61" mass="7178">MSFIYQLSYTKSGIIFKNLIWTRVIKYRLFGKTVNLEDLNVLQNLSEVEAKNTQNLLIEII</sequence>